<dbReference type="InterPro" id="IPR050210">
    <property type="entry name" value="tRNA_Adenine-N(6)_MTase"/>
</dbReference>
<evidence type="ECO:0000313" key="3">
    <source>
        <dbReference type="Proteomes" id="UP000597507"/>
    </source>
</evidence>
<name>A0A8J2Z992_9PROT</name>
<organism evidence="2 3">
    <name type="scientific">Caldovatus sediminis</name>
    <dbReference type="NCBI Taxonomy" id="2041189"/>
    <lineage>
        <taxon>Bacteria</taxon>
        <taxon>Pseudomonadati</taxon>
        <taxon>Pseudomonadota</taxon>
        <taxon>Alphaproteobacteria</taxon>
        <taxon>Acetobacterales</taxon>
        <taxon>Roseomonadaceae</taxon>
        <taxon>Caldovatus</taxon>
    </lineage>
</organism>
<dbReference type="InterPro" id="IPR041698">
    <property type="entry name" value="Methyltransf_25"/>
</dbReference>
<feature type="domain" description="Methyltransferase" evidence="1">
    <location>
        <begin position="60"/>
        <end position="134"/>
    </location>
</feature>
<gene>
    <name evidence="2" type="ORF">GCM10010964_07750</name>
</gene>
<reference evidence="2 3" key="1">
    <citation type="journal article" date="2014" name="Int. J. Syst. Evol. Microbiol.">
        <title>Complete genome sequence of Corynebacterium casei LMG S-19264T (=DSM 44701T), isolated from a smear-ripened cheese.</title>
        <authorList>
            <consortium name="US DOE Joint Genome Institute (JGI-PGF)"/>
            <person name="Walter F."/>
            <person name="Albersmeier A."/>
            <person name="Kalinowski J."/>
            <person name="Ruckert C."/>
        </authorList>
    </citation>
    <scope>NUCLEOTIDE SEQUENCE [LARGE SCALE GENOMIC DNA]</scope>
    <source>
        <strain evidence="2 3">CGMCC 1.16330</strain>
    </source>
</reference>
<dbReference type="InterPro" id="IPR029063">
    <property type="entry name" value="SAM-dependent_MTases_sf"/>
</dbReference>
<dbReference type="GO" id="GO:0008168">
    <property type="term" value="F:methyltransferase activity"/>
    <property type="evidence" value="ECO:0007669"/>
    <property type="project" value="UniProtKB-KW"/>
</dbReference>
<evidence type="ECO:0000259" key="1">
    <source>
        <dbReference type="Pfam" id="PF13649"/>
    </source>
</evidence>
<dbReference type="AlphaFoldDB" id="A0A8J2Z992"/>
<dbReference type="PANTHER" id="PTHR47739">
    <property type="entry name" value="TRNA1(VAL) (ADENINE(37)-N6)-METHYLTRANSFERASE"/>
    <property type="match status" value="1"/>
</dbReference>
<dbReference type="EMBL" id="BMKS01000002">
    <property type="protein sequence ID" value="GGG22038.1"/>
    <property type="molecule type" value="Genomic_DNA"/>
</dbReference>
<dbReference type="GO" id="GO:0032259">
    <property type="term" value="P:methylation"/>
    <property type="evidence" value="ECO:0007669"/>
    <property type="project" value="UniProtKB-KW"/>
</dbReference>
<keyword evidence="2" id="KW-0808">Transferase</keyword>
<dbReference type="RefSeq" id="WP_188898660.1">
    <property type="nucleotide sequence ID" value="NZ_BMKS01000002.1"/>
</dbReference>
<protein>
    <submittedName>
        <fullName evidence="2">Methyltransferase</fullName>
    </submittedName>
</protein>
<dbReference type="CDD" id="cd02440">
    <property type="entry name" value="AdoMet_MTases"/>
    <property type="match status" value="1"/>
</dbReference>
<dbReference type="Pfam" id="PF13649">
    <property type="entry name" value="Methyltransf_25"/>
    <property type="match status" value="1"/>
</dbReference>
<dbReference type="Gene3D" id="3.40.50.150">
    <property type="entry name" value="Vaccinia Virus protein VP39"/>
    <property type="match status" value="1"/>
</dbReference>
<accession>A0A8J2Z992</accession>
<sequence length="264" mass="26327">MTGRGGAGGARAGAALAAAEPLLGGRVRLRQPARGSGGFRAAIDPVLLAAAVPARPGDRVLEAGCGSGAGFLCLAARVPGLAILAVERDPALAALARENAAAAGLAAQVEVVAGDVADPALARRLGPFDHAFANPPFWPAGTPPPAAARQAATHEAGATLDDWARFLAAALRPRRGTASLILPAARFDAGAAALRAAGCGAVALLPLWPRAGMPAKRVLLQAVRGGRGPARVLPGLVLHQAPPGRGYTAAAEAVLRDAAPLDFD</sequence>
<dbReference type="SUPFAM" id="SSF53335">
    <property type="entry name" value="S-adenosyl-L-methionine-dependent methyltransferases"/>
    <property type="match status" value="1"/>
</dbReference>
<proteinExistence type="predicted"/>
<dbReference type="Proteomes" id="UP000597507">
    <property type="component" value="Unassembled WGS sequence"/>
</dbReference>
<keyword evidence="3" id="KW-1185">Reference proteome</keyword>
<comment type="caution">
    <text evidence="2">The sequence shown here is derived from an EMBL/GenBank/DDBJ whole genome shotgun (WGS) entry which is preliminary data.</text>
</comment>
<dbReference type="PANTHER" id="PTHR47739:SF1">
    <property type="entry name" value="TRNA1(VAL) (ADENINE(37)-N6)-METHYLTRANSFERASE"/>
    <property type="match status" value="1"/>
</dbReference>
<keyword evidence="2" id="KW-0489">Methyltransferase</keyword>
<evidence type="ECO:0000313" key="2">
    <source>
        <dbReference type="EMBL" id="GGG22038.1"/>
    </source>
</evidence>